<evidence type="ECO:0000313" key="2">
    <source>
        <dbReference type="Proteomes" id="UP000218505"/>
    </source>
</evidence>
<dbReference type="Proteomes" id="UP000218505">
    <property type="component" value="Chromosome"/>
</dbReference>
<gene>
    <name evidence="1" type="ORF">CNX65_17405</name>
</gene>
<protein>
    <recommendedName>
        <fullName evidence="3">Pentapeptide repeat-containing protein</fullName>
    </recommendedName>
</protein>
<proteinExistence type="predicted"/>
<dbReference type="InterPro" id="IPR001646">
    <property type="entry name" value="5peptide_repeat"/>
</dbReference>
<name>A0A290Z727_9PSEU</name>
<evidence type="ECO:0008006" key="3">
    <source>
        <dbReference type="Google" id="ProtNLM"/>
    </source>
</evidence>
<organism evidence="1 2">
    <name type="scientific">Actinosynnema pretiosum</name>
    <dbReference type="NCBI Taxonomy" id="42197"/>
    <lineage>
        <taxon>Bacteria</taxon>
        <taxon>Bacillati</taxon>
        <taxon>Actinomycetota</taxon>
        <taxon>Actinomycetes</taxon>
        <taxon>Pseudonocardiales</taxon>
        <taxon>Pseudonocardiaceae</taxon>
        <taxon>Actinosynnema</taxon>
    </lineage>
</organism>
<dbReference type="EMBL" id="CP023445">
    <property type="protein sequence ID" value="ATE54837.1"/>
    <property type="molecule type" value="Genomic_DNA"/>
</dbReference>
<keyword evidence="2" id="KW-1185">Reference proteome</keyword>
<evidence type="ECO:0000313" key="1">
    <source>
        <dbReference type="EMBL" id="ATE54837.1"/>
    </source>
</evidence>
<dbReference type="AlphaFoldDB" id="A0A290Z727"/>
<sequence length="296" mass="31937">MIHRMVLSWLPWVVAAALAAVAVARQVRMSEHDTLLDEHARRRTAPDRVSTPTAWRRVTRDVLDGAPHALDRLDAHVARRPDRRQDAVDLLLICLRSGVARGLNAAWRTEVQDRLRAHLSPGPGFWPGMELRAAGATLVDLDLSGCRPGRVDLTGAVFLGDARLRAMTVTGPATFAQARFLRHADLADTLFTADADLTGAVFTGNAVLRGVRVAGATSLAGARVSGRADLCGAELTGPADFTGARFGGRALFTGATFGHDARFDRVWFRGRTDVTSALVGDTASFTDARFGRRVPR</sequence>
<dbReference type="SUPFAM" id="SSF141571">
    <property type="entry name" value="Pentapeptide repeat-like"/>
    <property type="match status" value="1"/>
</dbReference>
<accession>A0A290Z727</accession>
<dbReference type="Pfam" id="PF13576">
    <property type="entry name" value="Pentapeptide_3"/>
    <property type="match status" value="2"/>
</dbReference>
<reference evidence="1" key="1">
    <citation type="submission" date="2017-09" db="EMBL/GenBank/DDBJ databases">
        <title>Complete Genome Sequence of ansamitocin-producing Bacterium Actinosynnema pretiosum X47.</title>
        <authorList>
            <person name="Cao G."/>
            <person name="Zong G."/>
            <person name="Zhong C."/>
            <person name="Fu J."/>
        </authorList>
    </citation>
    <scope>NUCLEOTIDE SEQUENCE [LARGE SCALE GENOMIC DNA]</scope>
    <source>
        <strain evidence="1">X47</strain>
    </source>
</reference>
<dbReference type="Gene3D" id="2.160.20.80">
    <property type="entry name" value="E3 ubiquitin-protein ligase SopA"/>
    <property type="match status" value="1"/>
</dbReference>
<dbReference type="KEGG" id="apre:CNX65_17405"/>